<dbReference type="EC" id="2.1.1.319" evidence="1"/>
<dbReference type="GO" id="GO:0032259">
    <property type="term" value="P:methylation"/>
    <property type="evidence" value="ECO:0007669"/>
    <property type="project" value="UniProtKB-KW"/>
</dbReference>
<evidence type="ECO:0000256" key="2">
    <source>
        <dbReference type="ARBA" id="ARBA00022603"/>
    </source>
</evidence>
<dbReference type="FunFam" id="3.40.50.150:FF:000003">
    <property type="entry name" value="Blast:Protein arginine N-methyltransferase 1"/>
    <property type="match status" value="1"/>
</dbReference>
<reference evidence="9" key="1">
    <citation type="journal article" date="2016" name="Gigascience">
        <title>De novo construction of an expanded transcriptome assembly for the western tarnished plant bug, Lygus hesperus.</title>
        <authorList>
            <person name="Tassone E.E."/>
            <person name="Geib S.M."/>
            <person name="Hall B."/>
            <person name="Fabrick J.A."/>
            <person name="Brent C.S."/>
            <person name="Hull J.J."/>
        </authorList>
    </citation>
    <scope>NUCLEOTIDE SEQUENCE</scope>
</reference>
<dbReference type="EMBL" id="GDHC01017277">
    <property type="protein sequence ID" value="JAQ01352.1"/>
    <property type="molecule type" value="Transcribed_RNA"/>
</dbReference>
<evidence type="ECO:0000256" key="3">
    <source>
        <dbReference type="ARBA" id="ARBA00022679"/>
    </source>
</evidence>
<dbReference type="PANTHER" id="PTHR11006">
    <property type="entry name" value="PROTEIN ARGININE N-METHYLTRANSFERASE"/>
    <property type="match status" value="1"/>
</dbReference>
<dbReference type="GO" id="GO:0035241">
    <property type="term" value="F:protein-arginine omega-N monomethyltransferase activity"/>
    <property type="evidence" value="ECO:0007669"/>
    <property type="project" value="TreeGrafter"/>
</dbReference>
<dbReference type="Pfam" id="PF22528">
    <property type="entry name" value="PRMT_C"/>
    <property type="match status" value="1"/>
</dbReference>
<evidence type="ECO:0000256" key="5">
    <source>
        <dbReference type="ARBA" id="ARBA00049303"/>
    </source>
</evidence>
<evidence type="ECO:0000313" key="9">
    <source>
        <dbReference type="EMBL" id="JAQ01352.1"/>
    </source>
</evidence>
<dbReference type="InterPro" id="IPR055135">
    <property type="entry name" value="PRMT_dom"/>
</dbReference>
<dbReference type="InterPro" id="IPR029063">
    <property type="entry name" value="SAM-dependent_MTases_sf"/>
</dbReference>
<dbReference type="PANTHER" id="PTHR11006:SF122">
    <property type="entry name" value="ARGININE METHYLTRANSFERASE 8"/>
    <property type="match status" value="1"/>
</dbReference>
<feature type="domain" description="Protein arginine N-methyltransferase" evidence="8">
    <location>
        <begin position="180"/>
        <end position="317"/>
    </location>
</feature>
<dbReference type="InterPro" id="IPR041698">
    <property type="entry name" value="Methyltransf_25"/>
</dbReference>
<sequence length="365" mass="40849">MPTVNNMEQANGRLVEGDNIDEYFVSYEDLQVHQIMLTDRRRNLAYKNAIEDNLHEFKDKVVLDVGAGTGFLSVLCAQAGARKVYAVEASEGMIPLLKDTCRINNFEEVIQVVAGKVEDVELPEKVDVIISEWMGFYLIHEGMLSSVIHARDKFLQPGGVMVPNKSSIKACLCRVPSLYGSWDSVDGVNLSHVGKMYRRRYLTEPAILVLEESDLVSGQVTVAEFDLHSVTDADLVRISKEMVTVPKETCHAQGICLSFDVSMFGQTFSTGPSEPPTHWKQSVIVFPDGVEVEEGEGVAYRLIMTRTANPRRYAIELSPLEADEIEHEVGCECSMARCRIISAYIKEQERLDSEDNMETGEEEEN</sequence>
<evidence type="ECO:0000256" key="4">
    <source>
        <dbReference type="ARBA" id="ARBA00022691"/>
    </source>
</evidence>
<dbReference type="InterPro" id="IPR025799">
    <property type="entry name" value="Arg_MeTrfase"/>
</dbReference>
<dbReference type="CDD" id="cd02440">
    <property type="entry name" value="AdoMet_MTases"/>
    <property type="match status" value="1"/>
</dbReference>
<evidence type="ECO:0000259" key="8">
    <source>
        <dbReference type="Pfam" id="PF22528"/>
    </source>
</evidence>
<gene>
    <name evidence="9" type="primary">PRMT12_0</name>
    <name evidence="9" type="ORF">g.37445</name>
</gene>
<dbReference type="GO" id="GO:0035242">
    <property type="term" value="F:protein-arginine omega-N asymmetric methyltransferase activity"/>
    <property type="evidence" value="ECO:0007669"/>
    <property type="project" value="UniProtKB-EC"/>
</dbReference>
<dbReference type="GO" id="GO:0042054">
    <property type="term" value="F:histone methyltransferase activity"/>
    <property type="evidence" value="ECO:0007669"/>
    <property type="project" value="TreeGrafter"/>
</dbReference>
<accession>A0A146L2C0</accession>
<dbReference type="Pfam" id="PF13649">
    <property type="entry name" value="Methyltransf_25"/>
    <property type="match status" value="1"/>
</dbReference>
<dbReference type="Gene3D" id="3.40.50.150">
    <property type="entry name" value="Vaccinia Virus protein VP39"/>
    <property type="match status" value="1"/>
</dbReference>
<evidence type="ECO:0000259" key="7">
    <source>
        <dbReference type="Pfam" id="PF13649"/>
    </source>
</evidence>
<keyword evidence="2 6" id="KW-0489">Methyltransferase</keyword>
<protein>
    <recommendedName>
        <fullName evidence="1">type I protein arginine methyltransferase</fullName>
        <ecNumber evidence="1">2.1.1.319</ecNumber>
    </recommendedName>
</protein>
<dbReference type="PROSITE" id="PS51678">
    <property type="entry name" value="SAM_MT_PRMT"/>
    <property type="match status" value="1"/>
</dbReference>
<dbReference type="SUPFAM" id="SSF53335">
    <property type="entry name" value="S-adenosyl-L-methionine-dependent methyltransferases"/>
    <property type="match status" value="1"/>
</dbReference>
<proteinExistence type="predicted"/>
<keyword evidence="3 6" id="KW-0808">Transferase</keyword>
<name>A0A146L2C0_LYGHE</name>
<evidence type="ECO:0000256" key="6">
    <source>
        <dbReference type="PROSITE-ProRule" id="PRU01015"/>
    </source>
</evidence>
<dbReference type="GO" id="GO:0005634">
    <property type="term" value="C:nucleus"/>
    <property type="evidence" value="ECO:0007669"/>
    <property type="project" value="TreeGrafter"/>
</dbReference>
<dbReference type="AlphaFoldDB" id="A0A146L2C0"/>
<comment type="catalytic activity">
    <reaction evidence="5">
        <text>L-arginyl-[protein] + S-adenosyl-L-methionine = N(omega)-methyl-L-arginyl-[protein] + S-adenosyl-L-homocysteine + H(+)</text>
        <dbReference type="Rhea" id="RHEA:48100"/>
        <dbReference type="Rhea" id="RHEA-COMP:10532"/>
        <dbReference type="Rhea" id="RHEA-COMP:11990"/>
        <dbReference type="ChEBI" id="CHEBI:15378"/>
        <dbReference type="ChEBI" id="CHEBI:29965"/>
        <dbReference type="ChEBI" id="CHEBI:57856"/>
        <dbReference type="ChEBI" id="CHEBI:59789"/>
        <dbReference type="ChEBI" id="CHEBI:65280"/>
    </reaction>
    <physiologicalReaction direction="left-to-right" evidence="5">
        <dbReference type="Rhea" id="RHEA:48101"/>
    </physiologicalReaction>
</comment>
<feature type="domain" description="Methyltransferase" evidence="7">
    <location>
        <begin position="62"/>
        <end position="159"/>
    </location>
</feature>
<evidence type="ECO:0000256" key="1">
    <source>
        <dbReference type="ARBA" id="ARBA00011925"/>
    </source>
</evidence>
<organism evidence="9">
    <name type="scientific">Lygus hesperus</name>
    <name type="common">Western plant bug</name>
    <dbReference type="NCBI Taxonomy" id="30085"/>
    <lineage>
        <taxon>Eukaryota</taxon>
        <taxon>Metazoa</taxon>
        <taxon>Ecdysozoa</taxon>
        <taxon>Arthropoda</taxon>
        <taxon>Hexapoda</taxon>
        <taxon>Insecta</taxon>
        <taxon>Pterygota</taxon>
        <taxon>Neoptera</taxon>
        <taxon>Paraneoptera</taxon>
        <taxon>Hemiptera</taxon>
        <taxon>Heteroptera</taxon>
        <taxon>Panheteroptera</taxon>
        <taxon>Cimicomorpha</taxon>
        <taxon>Miridae</taxon>
        <taxon>Mirini</taxon>
        <taxon>Lygus</taxon>
    </lineage>
</organism>
<dbReference type="Gene3D" id="2.70.160.11">
    <property type="entry name" value="Hnrnp arginine n-methyltransferase1"/>
    <property type="match status" value="1"/>
</dbReference>
<keyword evidence="4 6" id="KW-0949">S-adenosyl-L-methionine</keyword>